<keyword evidence="2" id="KW-0472">Membrane</keyword>
<feature type="transmembrane region" description="Helical" evidence="2">
    <location>
        <begin position="191"/>
        <end position="214"/>
    </location>
</feature>
<dbReference type="RefSeq" id="XP_018704813.1">
    <property type="nucleotide sequence ID" value="XM_018847857.1"/>
</dbReference>
<comment type="caution">
    <text evidence="3">The sequence shown here is derived from an EMBL/GenBank/DDBJ whole genome shotgun (WGS) entry which is preliminary data.</text>
</comment>
<keyword evidence="2" id="KW-0812">Transmembrane</keyword>
<protein>
    <recommendedName>
        <fullName evidence="5">MARVEL-like domain protein</fullName>
    </recommendedName>
</protein>
<dbReference type="Proteomes" id="UP000076744">
    <property type="component" value="Unassembled WGS sequence"/>
</dbReference>
<evidence type="ECO:0000256" key="1">
    <source>
        <dbReference type="SAM" id="MobiDB-lite"/>
    </source>
</evidence>
<feature type="region of interest" description="Disordered" evidence="1">
    <location>
        <begin position="233"/>
        <end position="256"/>
    </location>
</feature>
<feature type="compositionally biased region" description="Basic and acidic residues" evidence="1">
    <location>
        <begin position="237"/>
        <end position="248"/>
    </location>
</feature>
<dbReference type="PANTHER" id="PTHR42083">
    <property type="entry name" value="MARVEL DOMAIN-CONTAINING PROTEIN"/>
    <property type="match status" value="1"/>
</dbReference>
<feature type="transmembrane region" description="Helical" evidence="2">
    <location>
        <begin position="110"/>
        <end position="137"/>
    </location>
</feature>
<reference evidence="3 4" key="1">
    <citation type="journal article" date="2016" name="Genome Biol. Evol.">
        <title>Divergent and convergent evolution of fungal pathogenicity.</title>
        <authorList>
            <person name="Shang Y."/>
            <person name="Xiao G."/>
            <person name="Zheng P."/>
            <person name="Cen K."/>
            <person name="Zhan S."/>
            <person name="Wang C."/>
        </authorList>
    </citation>
    <scope>NUCLEOTIDE SEQUENCE [LARGE SCALE GENOMIC DNA]</scope>
    <source>
        <strain evidence="3 4">ARSEF 2679</strain>
    </source>
</reference>
<name>A0A167XDF7_CORFA</name>
<evidence type="ECO:0000313" key="4">
    <source>
        <dbReference type="Proteomes" id="UP000076744"/>
    </source>
</evidence>
<evidence type="ECO:0008006" key="5">
    <source>
        <dbReference type="Google" id="ProtNLM"/>
    </source>
</evidence>
<accession>A0A167XDF7</accession>
<dbReference type="EMBL" id="AZHB01000009">
    <property type="protein sequence ID" value="OAA64841.1"/>
    <property type="molecule type" value="Genomic_DNA"/>
</dbReference>
<proteinExistence type="predicted"/>
<organism evidence="3 4">
    <name type="scientific">Cordyceps fumosorosea (strain ARSEF 2679)</name>
    <name type="common">Isaria fumosorosea</name>
    <dbReference type="NCBI Taxonomy" id="1081104"/>
    <lineage>
        <taxon>Eukaryota</taxon>
        <taxon>Fungi</taxon>
        <taxon>Dikarya</taxon>
        <taxon>Ascomycota</taxon>
        <taxon>Pezizomycotina</taxon>
        <taxon>Sordariomycetes</taxon>
        <taxon>Hypocreomycetidae</taxon>
        <taxon>Hypocreales</taxon>
        <taxon>Cordycipitaceae</taxon>
        <taxon>Cordyceps</taxon>
    </lineage>
</organism>
<dbReference type="OrthoDB" id="5363290at2759"/>
<keyword evidence="4" id="KW-1185">Reference proteome</keyword>
<keyword evidence="2" id="KW-1133">Transmembrane helix</keyword>
<evidence type="ECO:0000313" key="3">
    <source>
        <dbReference type="EMBL" id="OAA64841.1"/>
    </source>
</evidence>
<sequence>MPVNIASVMTTAKQAAQLAKDANAARAAVGEFSKADKGQMGRNAGRAAINHGAGMGMEAGKTWLKTFETIPRIFVRLTQFVMALAAAGFYGNRVDADRKAKEGYAPEWLFAVIICGLSAVTSVFFLLVASAGIIPGIGRLNIIKTYRAWAWDATLCVAWLVIFGMFAGIFLNRKSDDPYKGASVRVMKVAVWVDLVSMIFWMLTAVYGCLLMFARQWLDGIGDRLCNMFSKKKNKGKDKGKGKGKGLEMENYSENV</sequence>
<dbReference type="PANTHER" id="PTHR42083:SF1">
    <property type="entry name" value="MARVEL DOMAIN-CONTAINING PROTEIN"/>
    <property type="match status" value="1"/>
</dbReference>
<dbReference type="AlphaFoldDB" id="A0A167XDF7"/>
<dbReference type="GeneID" id="30020543"/>
<feature type="transmembrane region" description="Helical" evidence="2">
    <location>
        <begin position="73"/>
        <end position="90"/>
    </location>
</feature>
<evidence type="ECO:0000256" key="2">
    <source>
        <dbReference type="SAM" id="Phobius"/>
    </source>
</evidence>
<gene>
    <name evidence="3" type="ORF">ISF_04251</name>
</gene>
<dbReference type="STRING" id="1081104.A0A167XDF7"/>
<feature type="transmembrane region" description="Helical" evidence="2">
    <location>
        <begin position="149"/>
        <end position="171"/>
    </location>
</feature>